<keyword evidence="2" id="KW-1185">Reference proteome</keyword>
<reference evidence="2" key="2">
    <citation type="submission" date="2015-01" db="EMBL/GenBank/DDBJ databases">
        <title>Evolutionary Origins and Diversification of the Mycorrhizal Mutualists.</title>
        <authorList>
            <consortium name="DOE Joint Genome Institute"/>
            <consortium name="Mycorrhizal Genomics Consortium"/>
            <person name="Kohler A."/>
            <person name="Kuo A."/>
            <person name="Nagy L.G."/>
            <person name="Floudas D."/>
            <person name="Copeland A."/>
            <person name="Barry K.W."/>
            <person name="Cichocki N."/>
            <person name="Veneault-Fourrey C."/>
            <person name="LaButti K."/>
            <person name="Lindquist E.A."/>
            <person name="Lipzen A."/>
            <person name="Lundell T."/>
            <person name="Morin E."/>
            <person name="Murat C."/>
            <person name="Riley R."/>
            <person name="Ohm R."/>
            <person name="Sun H."/>
            <person name="Tunlid A."/>
            <person name="Henrissat B."/>
            <person name="Grigoriev I.V."/>
            <person name="Hibbett D.S."/>
            <person name="Martin F."/>
        </authorList>
    </citation>
    <scope>NUCLEOTIDE SEQUENCE [LARGE SCALE GENOMIC DNA]</scope>
    <source>
        <strain evidence="2">Foug A</strain>
    </source>
</reference>
<evidence type="ECO:0000313" key="1">
    <source>
        <dbReference type="EMBL" id="KIM56699.1"/>
    </source>
</evidence>
<protein>
    <submittedName>
        <fullName evidence="1">Uncharacterized protein</fullName>
    </submittedName>
</protein>
<gene>
    <name evidence="1" type="ORF">SCLCIDRAFT_209704</name>
</gene>
<dbReference type="AlphaFoldDB" id="A0A0C3DK64"/>
<accession>A0A0C3DK64</accession>
<dbReference type="EMBL" id="KN822111">
    <property type="protein sequence ID" value="KIM56699.1"/>
    <property type="molecule type" value="Genomic_DNA"/>
</dbReference>
<sequence length="99" mass="10931">MTNGSRGHIVHIVLDLARETVDITSTSCQAIELAGSRPKEGERRMIPIVRQDSRWLLDVRPPLLEACTHFEIANPSTSILREEAVLALMVVISAMDGSH</sequence>
<proteinExistence type="predicted"/>
<dbReference type="HOGENOM" id="CLU_2321704_0_0_1"/>
<organism evidence="1 2">
    <name type="scientific">Scleroderma citrinum Foug A</name>
    <dbReference type="NCBI Taxonomy" id="1036808"/>
    <lineage>
        <taxon>Eukaryota</taxon>
        <taxon>Fungi</taxon>
        <taxon>Dikarya</taxon>
        <taxon>Basidiomycota</taxon>
        <taxon>Agaricomycotina</taxon>
        <taxon>Agaricomycetes</taxon>
        <taxon>Agaricomycetidae</taxon>
        <taxon>Boletales</taxon>
        <taxon>Sclerodermatineae</taxon>
        <taxon>Sclerodermataceae</taxon>
        <taxon>Scleroderma</taxon>
    </lineage>
</organism>
<dbReference type="InParanoid" id="A0A0C3DK64"/>
<evidence type="ECO:0000313" key="2">
    <source>
        <dbReference type="Proteomes" id="UP000053989"/>
    </source>
</evidence>
<reference evidence="1 2" key="1">
    <citation type="submission" date="2014-04" db="EMBL/GenBank/DDBJ databases">
        <authorList>
            <consortium name="DOE Joint Genome Institute"/>
            <person name="Kuo A."/>
            <person name="Kohler A."/>
            <person name="Nagy L.G."/>
            <person name="Floudas D."/>
            <person name="Copeland A."/>
            <person name="Barry K.W."/>
            <person name="Cichocki N."/>
            <person name="Veneault-Fourrey C."/>
            <person name="LaButti K."/>
            <person name="Lindquist E.A."/>
            <person name="Lipzen A."/>
            <person name="Lundell T."/>
            <person name="Morin E."/>
            <person name="Murat C."/>
            <person name="Sun H."/>
            <person name="Tunlid A."/>
            <person name="Henrissat B."/>
            <person name="Grigoriev I.V."/>
            <person name="Hibbett D.S."/>
            <person name="Martin F."/>
            <person name="Nordberg H.P."/>
            <person name="Cantor M.N."/>
            <person name="Hua S.X."/>
        </authorList>
    </citation>
    <scope>NUCLEOTIDE SEQUENCE [LARGE SCALE GENOMIC DNA]</scope>
    <source>
        <strain evidence="1 2">Foug A</strain>
    </source>
</reference>
<name>A0A0C3DK64_9AGAM</name>
<dbReference type="Proteomes" id="UP000053989">
    <property type="component" value="Unassembled WGS sequence"/>
</dbReference>